<accession>A0A5C9A8Q2</accession>
<dbReference type="RefSeq" id="WP_205718201.1">
    <property type="nucleotide sequence ID" value="NZ_SAGZ01000130.1"/>
</dbReference>
<dbReference type="Proteomes" id="UP000321461">
    <property type="component" value="Unassembled WGS sequence"/>
</dbReference>
<dbReference type="EMBL" id="VSBS01002155">
    <property type="protein sequence ID" value="TXS97323.1"/>
    <property type="molecule type" value="Genomic_DNA"/>
</dbReference>
<feature type="non-terminal residue" evidence="1">
    <location>
        <position position="112"/>
    </location>
</feature>
<dbReference type="AlphaFoldDB" id="A0A5C9A8Q2"/>
<reference evidence="1 2" key="1">
    <citation type="submission" date="2019-08" db="EMBL/GenBank/DDBJ databases">
        <title>Whole genome analysis of cultivated E. coli strains isolated from CD patients and healthy donors.</title>
        <authorList>
            <person name="Siniagina M.N."/>
            <person name="Markelova M.I."/>
            <person name="Laikov A.V."/>
            <person name="Boulygina E.A."/>
            <person name="Khusnutdinova D.R."/>
            <person name="Kharchenko A."/>
            <person name="Grigoryeva T.V."/>
        </authorList>
    </citation>
    <scope>NUCLEOTIDE SEQUENCE [LARGE SCALE GENOMIC DNA]</scope>
    <source>
        <strain evidence="1 2">3_77_5</strain>
    </source>
</reference>
<comment type="caution">
    <text evidence="1">The sequence shown here is derived from an EMBL/GenBank/DDBJ whole genome shotgun (WGS) entry which is preliminary data.</text>
</comment>
<name>A0A5C9A8Q2_ECOLX</name>
<organism evidence="1 2">
    <name type="scientific">Escherichia coli</name>
    <dbReference type="NCBI Taxonomy" id="562"/>
    <lineage>
        <taxon>Bacteria</taxon>
        <taxon>Pseudomonadati</taxon>
        <taxon>Pseudomonadota</taxon>
        <taxon>Gammaproteobacteria</taxon>
        <taxon>Enterobacterales</taxon>
        <taxon>Enterobacteriaceae</taxon>
        <taxon>Escherichia</taxon>
    </lineage>
</organism>
<protein>
    <submittedName>
        <fullName evidence="1">Uncharacterized protein</fullName>
    </submittedName>
</protein>
<sequence>MVIYTDTLLHYSPETTIFRRFFAIFDKKYQLSRFALSPYITGNSGDLLASIFMPHLPSGVASDSQYVRVEKSDYFHWVIYRHRQIKESFYCMAIKLEIKNLYKIFGEHPQRA</sequence>
<proteinExistence type="predicted"/>
<evidence type="ECO:0000313" key="2">
    <source>
        <dbReference type="Proteomes" id="UP000321461"/>
    </source>
</evidence>
<gene>
    <name evidence="1" type="ORF">FWK02_33805</name>
</gene>
<evidence type="ECO:0000313" key="1">
    <source>
        <dbReference type="EMBL" id="TXS97323.1"/>
    </source>
</evidence>